<reference evidence="3 4" key="2">
    <citation type="journal article" date="2010" name="Stand. Genomic Sci.">
        <title>Complete genome sequence of Gordonia bronchialis type strain (3410).</title>
        <authorList>
            <person name="Ivanova N."/>
            <person name="Sikorski J."/>
            <person name="Jando M."/>
            <person name="Lapidus A."/>
            <person name="Nolan M."/>
            <person name="Lucas S."/>
            <person name="Del Rio T.G."/>
            <person name="Tice H."/>
            <person name="Copeland A."/>
            <person name="Cheng J.F."/>
            <person name="Chen F."/>
            <person name="Bruce D."/>
            <person name="Goodwin L."/>
            <person name="Pitluck S."/>
            <person name="Mavromatis K."/>
            <person name="Ovchinnikova G."/>
            <person name="Pati A."/>
            <person name="Chen A."/>
            <person name="Palaniappan K."/>
            <person name="Land M."/>
            <person name="Hauser L."/>
            <person name="Chang Y.J."/>
            <person name="Jeffries C.D."/>
            <person name="Chain P."/>
            <person name="Saunders E."/>
            <person name="Han C."/>
            <person name="Detter J.C."/>
            <person name="Brettin T."/>
            <person name="Rohde M."/>
            <person name="Goker M."/>
            <person name="Bristow J."/>
            <person name="Eisen J.A."/>
            <person name="Markowitz V."/>
            <person name="Hugenholtz P."/>
            <person name="Klenk H.P."/>
            <person name="Kyrpides N.C."/>
        </authorList>
    </citation>
    <scope>NUCLEOTIDE SEQUENCE [LARGE SCALE GENOMIC DNA]</scope>
    <source>
        <strain evidence="4">ATCC 25592 / DSM 43247 / BCRC 13721 / JCM 3198 / KCTC 3076 / NBRC 16047 / NCTC 10667</strain>
    </source>
</reference>
<dbReference type="Gene3D" id="1.10.12.10">
    <property type="entry name" value="Lyase 2-enoyl-coa Hydratase, Chain A, domain 2"/>
    <property type="match status" value="1"/>
</dbReference>
<evidence type="ECO:0000256" key="1">
    <source>
        <dbReference type="ARBA" id="ARBA00005254"/>
    </source>
</evidence>
<dbReference type="OrthoDB" id="3473569at2"/>
<dbReference type="RefSeq" id="WP_012834924.1">
    <property type="nucleotide sequence ID" value="NC_013441.1"/>
</dbReference>
<proteinExistence type="inferred from homology"/>
<dbReference type="PANTHER" id="PTHR43459:SF1">
    <property type="entry name" value="EG:BACN32G11.4 PROTEIN"/>
    <property type="match status" value="1"/>
</dbReference>
<comment type="similarity">
    <text evidence="1">Belongs to the enoyl-CoA hydratase/isomerase family.</text>
</comment>
<name>D0LC21_GORB4</name>
<dbReference type="Proteomes" id="UP000001219">
    <property type="component" value="Chromosome"/>
</dbReference>
<keyword evidence="4" id="KW-1185">Reference proteome</keyword>
<feature type="region of interest" description="Disordered" evidence="2">
    <location>
        <begin position="1"/>
        <end position="26"/>
    </location>
</feature>
<dbReference type="InterPro" id="IPR014748">
    <property type="entry name" value="Enoyl-CoA_hydra_C"/>
</dbReference>
<dbReference type="InterPro" id="IPR029045">
    <property type="entry name" value="ClpP/crotonase-like_dom_sf"/>
</dbReference>
<dbReference type="Gene3D" id="3.90.226.10">
    <property type="entry name" value="2-enoyl-CoA Hydratase, Chain A, domain 1"/>
    <property type="match status" value="1"/>
</dbReference>
<evidence type="ECO:0000256" key="2">
    <source>
        <dbReference type="SAM" id="MobiDB-lite"/>
    </source>
</evidence>
<evidence type="ECO:0000313" key="3">
    <source>
        <dbReference type="EMBL" id="ACY22408.1"/>
    </source>
</evidence>
<dbReference type="SUPFAM" id="SSF52096">
    <property type="entry name" value="ClpP/crotonase"/>
    <property type="match status" value="1"/>
</dbReference>
<evidence type="ECO:0000313" key="4">
    <source>
        <dbReference type="Proteomes" id="UP000001219"/>
    </source>
</evidence>
<dbReference type="AlphaFoldDB" id="D0LC21"/>
<reference evidence="4" key="1">
    <citation type="submission" date="2009-10" db="EMBL/GenBank/DDBJ databases">
        <title>The complete chromosome of Gordonia bronchialis DSM 43247.</title>
        <authorList>
            <consortium name="US DOE Joint Genome Institute (JGI-PGF)"/>
            <person name="Lucas S."/>
            <person name="Copeland A."/>
            <person name="Lapidus A."/>
            <person name="Glavina del Rio T."/>
            <person name="Dalin E."/>
            <person name="Tice H."/>
            <person name="Bruce D."/>
            <person name="Goodwin L."/>
            <person name="Pitluck S."/>
            <person name="Kyrpides N."/>
            <person name="Mavromatis K."/>
            <person name="Ivanova N."/>
            <person name="Ovchinnikova G."/>
            <person name="Saunders E."/>
            <person name="Brettin T."/>
            <person name="Detter J.C."/>
            <person name="Han C."/>
            <person name="Larimer F."/>
            <person name="Land M."/>
            <person name="Hauser L."/>
            <person name="Markowitz V."/>
            <person name="Cheng J.-F."/>
            <person name="Hugenholtz P."/>
            <person name="Woyke T."/>
            <person name="Wu D."/>
            <person name="Jando M."/>
            <person name="Schneider S."/>
            <person name="Goeker M."/>
            <person name="Klenk H.-P."/>
            <person name="Eisen J.A."/>
        </authorList>
    </citation>
    <scope>NUCLEOTIDE SEQUENCE [LARGE SCALE GENOMIC DNA]</scope>
    <source>
        <strain evidence="4">ATCC 25592 / DSM 43247 / BCRC 13721 / JCM 3198 / KCTC 3076 / NBRC 16047 / NCTC 10667</strain>
    </source>
</reference>
<dbReference type="InterPro" id="IPR001753">
    <property type="entry name" value="Enoyl-CoA_hydra/iso"/>
</dbReference>
<dbReference type="CDD" id="cd06558">
    <property type="entry name" value="crotonase-like"/>
    <property type="match status" value="1"/>
</dbReference>
<protein>
    <submittedName>
        <fullName evidence="3">Enoyl-CoA hydratase/isomerase</fullName>
    </submittedName>
</protein>
<dbReference type="HOGENOM" id="CLU_009834_7_2_11"/>
<dbReference type="eggNOG" id="COG1024">
    <property type="taxonomic scope" value="Bacteria"/>
</dbReference>
<feature type="compositionally biased region" description="Low complexity" evidence="2">
    <location>
        <begin position="1"/>
        <end position="23"/>
    </location>
</feature>
<gene>
    <name evidence="3" type="ordered locus">Gbro_3203</name>
</gene>
<dbReference type="GO" id="GO:0003824">
    <property type="term" value="F:catalytic activity"/>
    <property type="evidence" value="ECO:0007669"/>
    <property type="project" value="UniProtKB-ARBA"/>
</dbReference>
<dbReference type="PANTHER" id="PTHR43459">
    <property type="entry name" value="ENOYL-COA HYDRATASE"/>
    <property type="match status" value="1"/>
</dbReference>
<dbReference type="STRING" id="526226.Gbro_3203"/>
<dbReference type="KEGG" id="gbr:Gbro_3203"/>
<dbReference type="Pfam" id="PF00378">
    <property type="entry name" value="ECH_1"/>
    <property type="match status" value="1"/>
</dbReference>
<accession>D0LC21</accession>
<organism evidence="3 4">
    <name type="scientific">Gordonia bronchialis (strain ATCC 25592 / DSM 43247 / BCRC 13721 / JCM 3198 / KCTC 3076 / NBRC 16047 / NCTC 10667)</name>
    <name type="common">Rhodococcus bronchialis</name>
    <dbReference type="NCBI Taxonomy" id="526226"/>
    <lineage>
        <taxon>Bacteria</taxon>
        <taxon>Bacillati</taxon>
        <taxon>Actinomycetota</taxon>
        <taxon>Actinomycetes</taxon>
        <taxon>Mycobacteriales</taxon>
        <taxon>Gordoniaceae</taxon>
        <taxon>Gordonia</taxon>
    </lineage>
</organism>
<dbReference type="EMBL" id="CP001802">
    <property type="protein sequence ID" value="ACY22408.1"/>
    <property type="molecule type" value="Genomic_DNA"/>
</dbReference>
<sequence length="286" mass="29109">MTSTTSAAGSPATTAPATTSQTGESDSPVQIADGVLTITVCTAAAGTSLADDALTLGAARLREVARGELEVGAVLLVGAGANFCAGGNVRAFAAAEHRPTYVRGLADNFHTMVTALYEADRPVVAAVKGWAAGAGMSLVLHADVAIGGTSTRLRPAYRGIGLTPDGGLTWTLPRAVGAARARNIILTDRVISATEALDWGILSELVADDEVDTAARAAAATIAAGPWHADRGARRLLSASPERSLIEQLALEAESIALRSGSPEGREGVDAFVGKRAADWATGRNA</sequence>